<evidence type="ECO:0000313" key="3">
    <source>
        <dbReference type="Proteomes" id="UP000232722"/>
    </source>
</evidence>
<evidence type="ECO:0008006" key="4">
    <source>
        <dbReference type="Google" id="ProtNLM"/>
    </source>
</evidence>
<feature type="compositionally biased region" description="Acidic residues" evidence="1">
    <location>
        <begin position="149"/>
        <end position="164"/>
    </location>
</feature>
<evidence type="ECO:0000313" key="2">
    <source>
        <dbReference type="EMBL" id="PKB96691.1"/>
    </source>
</evidence>
<feature type="region of interest" description="Disordered" evidence="1">
    <location>
        <begin position="138"/>
        <end position="191"/>
    </location>
</feature>
<organism evidence="2 3">
    <name type="scientific">Rhizophagus irregularis</name>
    <dbReference type="NCBI Taxonomy" id="588596"/>
    <lineage>
        <taxon>Eukaryota</taxon>
        <taxon>Fungi</taxon>
        <taxon>Fungi incertae sedis</taxon>
        <taxon>Mucoromycota</taxon>
        <taxon>Glomeromycotina</taxon>
        <taxon>Glomeromycetes</taxon>
        <taxon>Glomerales</taxon>
        <taxon>Glomeraceae</taxon>
        <taxon>Rhizophagus</taxon>
    </lineage>
</organism>
<dbReference type="VEuPathDB" id="FungiDB:RhiirFUN_000961"/>
<dbReference type="VEuPathDB" id="FungiDB:FUN_000733"/>
<dbReference type="EMBL" id="LLXJ01003718">
    <property type="protein sequence ID" value="PKB96691.1"/>
    <property type="molecule type" value="Genomic_DNA"/>
</dbReference>
<dbReference type="AlphaFoldDB" id="A0A2N0NQ38"/>
<sequence length="401" mass="46570">MGRKRTISSVLDENPITTRSPRVTTRSIVQPRIRKVPCFCSDCEGMLVAPRTKNRHELSSQLSSDVSEVIIENTEIWDNELSKVLENTEIRDNEPSEVLKNTENINDKSSQLTILNKSKYISTRVSIGNIGNIEQDLSLRESTAKDQSEDTNEDNESNGDDESENNNSETFEDYSCPSFEPYQDPDVTPTPTSDDNKFLWILIWIMKFRMRFNIPETATESLIKFIKLLLDEIGDTAFENFPVTLYKARNILNIEDRFHCFAACTKCHKLYNKQEVEEFRQDEILAIMKCQHIEFPNSSRRQKCQTPLSHQIRLLNKVSNRIEMIYPFSTIRQQLATLYLQSGFERSLRHWSDRSHSENILTDIYDGQVWKIFKDTSYHDSPNFFQPEVADSHLGLMLNVD</sequence>
<protein>
    <recommendedName>
        <fullName evidence="4">Transposase domain-containing protein</fullName>
    </recommendedName>
</protein>
<comment type="caution">
    <text evidence="2">The sequence shown here is derived from an EMBL/GenBank/DDBJ whole genome shotgun (WGS) entry which is preliminary data.</text>
</comment>
<dbReference type="Proteomes" id="UP000232722">
    <property type="component" value="Unassembled WGS sequence"/>
</dbReference>
<name>A0A2N0NQ38_9GLOM</name>
<reference evidence="2 3" key="2">
    <citation type="submission" date="2017-09" db="EMBL/GenBank/DDBJ databases">
        <title>Extensive intraspecific genome diversity in a model arbuscular mycorrhizal fungus.</title>
        <authorList>
            <person name="Chen E.C."/>
            <person name="Morin E."/>
            <person name="Beaudet D."/>
            <person name="Noel J."/>
            <person name="Ndikumana S."/>
            <person name="Charron P."/>
            <person name="St-Onge C."/>
            <person name="Giorgi J."/>
            <person name="Grigoriev I.V."/>
            <person name="Roux C."/>
            <person name="Martin F.M."/>
            <person name="Corradi N."/>
        </authorList>
    </citation>
    <scope>NUCLEOTIDE SEQUENCE [LARGE SCALE GENOMIC DNA]</scope>
    <source>
        <strain evidence="2 3">A5</strain>
    </source>
</reference>
<proteinExistence type="predicted"/>
<dbReference type="VEuPathDB" id="FungiDB:RhiirA1_396016"/>
<gene>
    <name evidence="2" type="ORF">RhiirA5_385172</name>
</gene>
<accession>A0A2N0NQ38</accession>
<reference evidence="2 3" key="1">
    <citation type="submission" date="2016-04" db="EMBL/GenBank/DDBJ databases">
        <title>Genome analyses suggest a sexual origin of heterokaryosis in a supposedly ancient asexual fungus.</title>
        <authorList>
            <person name="Ropars J."/>
            <person name="Sedzielewska K."/>
            <person name="Noel J."/>
            <person name="Charron P."/>
            <person name="Farinelli L."/>
            <person name="Marton T."/>
            <person name="Kruger M."/>
            <person name="Pelin A."/>
            <person name="Brachmann A."/>
            <person name="Corradi N."/>
        </authorList>
    </citation>
    <scope>NUCLEOTIDE SEQUENCE [LARGE SCALE GENOMIC DNA]</scope>
    <source>
        <strain evidence="2 3">A5</strain>
    </source>
</reference>
<feature type="compositionally biased region" description="Basic and acidic residues" evidence="1">
    <location>
        <begin position="138"/>
        <end position="148"/>
    </location>
</feature>
<evidence type="ECO:0000256" key="1">
    <source>
        <dbReference type="SAM" id="MobiDB-lite"/>
    </source>
</evidence>